<dbReference type="GO" id="GO:0005524">
    <property type="term" value="F:ATP binding"/>
    <property type="evidence" value="ECO:0007669"/>
    <property type="project" value="UniProtKB-KW"/>
</dbReference>
<dbReference type="InterPro" id="IPR029047">
    <property type="entry name" value="HSP70_peptide-bd_sf"/>
</dbReference>
<evidence type="ECO:0000256" key="1">
    <source>
        <dbReference type="ARBA" id="ARBA00022741"/>
    </source>
</evidence>
<name>A0A4Y7PUS0_9AGAM</name>
<keyword evidence="1" id="KW-0547">Nucleotide-binding</keyword>
<gene>
    <name evidence="4" type="ORF">BD410DRAFT_843003</name>
</gene>
<feature type="region of interest" description="Disordered" evidence="3">
    <location>
        <begin position="137"/>
        <end position="164"/>
    </location>
</feature>
<dbReference type="Proteomes" id="UP000294933">
    <property type="component" value="Unassembled WGS sequence"/>
</dbReference>
<dbReference type="VEuPathDB" id="FungiDB:BD410DRAFT_843003"/>
<dbReference type="PANTHER" id="PTHR19375">
    <property type="entry name" value="HEAT SHOCK PROTEIN 70KDA"/>
    <property type="match status" value="1"/>
</dbReference>
<accession>A0A4Y7PUS0</accession>
<evidence type="ECO:0000256" key="3">
    <source>
        <dbReference type="SAM" id="MobiDB-lite"/>
    </source>
</evidence>
<dbReference type="AlphaFoldDB" id="A0A4Y7PUS0"/>
<dbReference type="OrthoDB" id="3196168at2759"/>
<dbReference type="PRINTS" id="PR00301">
    <property type="entry name" value="HEATSHOCK70"/>
</dbReference>
<evidence type="ECO:0000313" key="5">
    <source>
        <dbReference type="Proteomes" id="UP000294933"/>
    </source>
</evidence>
<dbReference type="Gene3D" id="2.60.34.10">
    <property type="entry name" value="Substrate Binding Domain Of DNAk, Chain A, domain 1"/>
    <property type="match status" value="1"/>
</dbReference>
<proteinExistence type="predicted"/>
<protein>
    <submittedName>
        <fullName evidence="4">HSP70-domain-containing protein</fullName>
    </submittedName>
</protein>
<keyword evidence="5" id="KW-1185">Reference proteome</keyword>
<dbReference type="InterPro" id="IPR013126">
    <property type="entry name" value="Hsp_70_fam"/>
</dbReference>
<feature type="compositionally biased region" description="Polar residues" evidence="3">
    <location>
        <begin position="149"/>
        <end position="158"/>
    </location>
</feature>
<keyword evidence="2" id="KW-0067">ATP-binding</keyword>
<dbReference type="SUPFAM" id="SSF100920">
    <property type="entry name" value="Heat shock protein 70kD (HSP70), peptide-binding domain"/>
    <property type="match status" value="1"/>
</dbReference>
<evidence type="ECO:0000313" key="4">
    <source>
        <dbReference type="EMBL" id="TDL18280.1"/>
    </source>
</evidence>
<dbReference type="EMBL" id="ML170210">
    <property type="protein sequence ID" value="TDL18280.1"/>
    <property type="molecule type" value="Genomic_DNA"/>
</dbReference>
<reference evidence="4 5" key="1">
    <citation type="submission" date="2018-06" db="EMBL/GenBank/DDBJ databases">
        <title>A transcriptomic atlas of mushroom development highlights an independent origin of complex multicellularity.</title>
        <authorList>
            <consortium name="DOE Joint Genome Institute"/>
            <person name="Krizsan K."/>
            <person name="Almasi E."/>
            <person name="Merenyi Z."/>
            <person name="Sahu N."/>
            <person name="Viragh M."/>
            <person name="Koszo T."/>
            <person name="Mondo S."/>
            <person name="Kiss B."/>
            <person name="Balint B."/>
            <person name="Kues U."/>
            <person name="Barry K."/>
            <person name="Hegedus J.C."/>
            <person name="Henrissat B."/>
            <person name="Johnson J."/>
            <person name="Lipzen A."/>
            <person name="Ohm R."/>
            <person name="Nagy I."/>
            <person name="Pangilinan J."/>
            <person name="Yan J."/>
            <person name="Xiong Y."/>
            <person name="Grigoriev I.V."/>
            <person name="Hibbett D.S."/>
            <person name="Nagy L.G."/>
        </authorList>
    </citation>
    <scope>NUCLEOTIDE SEQUENCE [LARGE SCALE GENOMIC DNA]</scope>
    <source>
        <strain evidence="4 5">SZMC22713</strain>
    </source>
</reference>
<dbReference type="Pfam" id="PF00012">
    <property type="entry name" value="HSP70"/>
    <property type="match status" value="1"/>
</dbReference>
<evidence type="ECO:0000256" key="2">
    <source>
        <dbReference type="ARBA" id="ARBA00022840"/>
    </source>
</evidence>
<sequence length="164" mass="17548">MLEPVERSPRREDGQVVRMRDCALRWVCVSLKPVSHLNGKKPNKSIKPGEAVACRAAVPATILPGDTTEKTQGLLLLDVAPLSVSIKTADGVMTVLIKRNTAVPTKKSEVFSAYGGNETWSYRIPLAPRGVPQIANGTRSASAADKTTGKLNRVTTTNDKGRGA</sequence>
<dbReference type="GO" id="GO:0140662">
    <property type="term" value="F:ATP-dependent protein folding chaperone"/>
    <property type="evidence" value="ECO:0007669"/>
    <property type="project" value="InterPro"/>
</dbReference>
<organism evidence="4 5">
    <name type="scientific">Rickenella mellea</name>
    <dbReference type="NCBI Taxonomy" id="50990"/>
    <lineage>
        <taxon>Eukaryota</taxon>
        <taxon>Fungi</taxon>
        <taxon>Dikarya</taxon>
        <taxon>Basidiomycota</taxon>
        <taxon>Agaricomycotina</taxon>
        <taxon>Agaricomycetes</taxon>
        <taxon>Hymenochaetales</taxon>
        <taxon>Rickenellaceae</taxon>
        <taxon>Rickenella</taxon>
    </lineage>
</organism>
<dbReference type="STRING" id="50990.A0A4Y7PUS0"/>